<feature type="region of interest" description="Disordered" evidence="1">
    <location>
        <begin position="107"/>
        <end position="160"/>
    </location>
</feature>
<proteinExistence type="predicted"/>
<name>A0AAD5VPM5_9AGAR</name>
<evidence type="ECO:0000256" key="1">
    <source>
        <dbReference type="SAM" id="MobiDB-lite"/>
    </source>
</evidence>
<comment type="caution">
    <text evidence="2">The sequence shown here is derived from an EMBL/GenBank/DDBJ whole genome shotgun (WGS) entry which is preliminary data.</text>
</comment>
<dbReference type="EMBL" id="JANIEX010000515">
    <property type="protein sequence ID" value="KAJ3566068.1"/>
    <property type="molecule type" value="Genomic_DNA"/>
</dbReference>
<dbReference type="Proteomes" id="UP001213000">
    <property type="component" value="Unassembled WGS sequence"/>
</dbReference>
<evidence type="ECO:0000313" key="2">
    <source>
        <dbReference type="EMBL" id="KAJ3566068.1"/>
    </source>
</evidence>
<gene>
    <name evidence="2" type="ORF">NP233_g7231</name>
</gene>
<reference evidence="2" key="1">
    <citation type="submission" date="2022-07" db="EMBL/GenBank/DDBJ databases">
        <title>Genome Sequence of Leucocoprinus birnbaumii.</title>
        <authorList>
            <person name="Buettner E."/>
        </authorList>
    </citation>
    <scope>NUCLEOTIDE SEQUENCE</scope>
    <source>
        <strain evidence="2">VT141</strain>
    </source>
</reference>
<feature type="compositionally biased region" description="Acidic residues" evidence="1">
    <location>
        <begin position="142"/>
        <end position="157"/>
    </location>
</feature>
<evidence type="ECO:0000313" key="3">
    <source>
        <dbReference type="Proteomes" id="UP001213000"/>
    </source>
</evidence>
<keyword evidence="3" id="KW-1185">Reference proteome</keyword>
<dbReference type="AlphaFoldDB" id="A0AAD5VPM5"/>
<evidence type="ECO:0008006" key="4">
    <source>
        <dbReference type="Google" id="ProtNLM"/>
    </source>
</evidence>
<accession>A0AAD5VPM5</accession>
<protein>
    <recommendedName>
        <fullName evidence="4">F-box domain-containing protein</fullName>
    </recommendedName>
</protein>
<sequence length="506" mass="57617">MIDRLPDTVLEEFFFQYLMCIVQNDPSQLDRARVALLSVCPRWNALVTGSKRLWSSIYVGQKRTLDLIPPPHILRMWIERSGETPLAVYIEYEEKTEEYPLRVAVEQSDNSEAKGEEDPEDVSSTAAGDEEDQQDDPSPVADGDDSDSSSGTADEDANVPQIQVLYHRRPRVPSPDIGPFTTCINLLAPTIARWRHFTLNSYTPMDRKWVQPIESIPFERANQLQNAHFKPSWNMPVPDSVLQQLSTLPSLCSLIWWPASYRYTNTGQDFASLRRLSLAGNFMTYVADVLQITPTITHLTIRLTTCHCCCEPSEIPAGTRILLPHLEFLSIEAVFDNHKFLDMLEAPKLTLLAVTEPIVDMEPFGEEGVGELHPALHRYLSSAPEHLRGIILESQFTVNHLVEFFSYPVVENLGVLEIIHHLSEKDLYDENVWERVLRSAEVSDEIKRRLSFEKHPGRRKGTEVQVVGWRGANESRAFEAILPDVKSKNTFDDREDRWDRAILGVA</sequence>
<organism evidence="2 3">
    <name type="scientific">Leucocoprinus birnbaumii</name>
    <dbReference type="NCBI Taxonomy" id="56174"/>
    <lineage>
        <taxon>Eukaryota</taxon>
        <taxon>Fungi</taxon>
        <taxon>Dikarya</taxon>
        <taxon>Basidiomycota</taxon>
        <taxon>Agaricomycotina</taxon>
        <taxon>Agaricomycetes</taxon>
        <taxon>Agaricomycetidae</taxon>
        <taxon>Agaricales</taxon>
        <taxon>Agaricineae</taxon>
        <taxon>Agaricaceae</taxon>
        <taxon>Leucocoprinus</taxon>
    </lineage>
</organism>